<evidence type="ECO:0000313" key="3">
    <source>
        <dbReference type="Proteomes" id="UP001305414"/>
    </source>
</evidence>
<dbReference type="AlphaFoldDB" id="A0AAN7ZDH1"/>
<proteinExistence type="predicted"/>
<dbReference type="Proteomes" id="UP001305414">
    <property type="component" value="Unassembled WGS sequence"/>
</dbReference>
<keyword evidence="1" id="KW-0732">Signal</keyword>
<evidence type="ECO:0000256" key="1">
    <source>
        <dbReference type="SAM" id="SignalP"/>
    </source>
</evidence>
<accession>A0AAN7ZDH1</accession>
<reference evidence="2 3" key="1">
    <citation type="submission" date="2023-10" db="EMBL/GenBank/DDBJ databases">
        <title>Draft genome sequence of Xylaria bambusicola isolate GMP-LS, the root and basal stem rot pathogen of sugarcane in Indonesia.</title>
        <authorList>
            <person name="Selvaraj P."/>
            <person name="Muralishankar V."/>
            <person name="Muruganantham S."/>
            <person name="Sp S."/>
            <person name="Haryani S."/>
            <person name="Lau K.J.X."/>
            <person name="Naqvi N.I."/>
        </authorList>
    </citation>
    <scope>NUCLEOTIDE SEQUENCE [LARGE SCALE GENOMIC DNA]</scope>
    <source>
        <strain evidence="2">GMP-LS</strain>
    </source>
</reference>
<protein>
    <submittedName>
        <fullName evidence="2">Uncharacterized protein</fullName>
    </submittedName>
</protein>
<dbReference type="EMBL" id="JAWHQM010000049">
    <property type="protein sequence ID" value="KAK5635123.1"/>
    <property type="molecule type" value="Genomic_DNA"/>
</dbReference>
<name>A0AAN7ZDH1_9PEZI</name>
<gene>
    <name evidence="2" type="ORF">RRF57_010835</name>
</gene>
<evidence type="ECO:0000313" key="2">
    <source>
        <dbReference type="EMBL" id="KAK5635123.1"/>
    </source>
</evidence>
<organism evidence="2 3">
    <name type="scientific">Xylaria bambusicola</name>
    <dbReference type="NCBI Taxonomy" id="326684"/>
    <lineage>
        <taxon>Eukaryota</taxon>
        <taxon>Fungi</taxon>
        <taxon>Dikarya</taxon>
        <taxon>Ascomycota</taxon>
        <taxon>Pezizomycotina</taxon>
        <taxon>Sordariomycetes</taxon>
        <taxon>Xylariomycetidae</taxon>
        <taxon>Xylariales</taxon>
        <taxon>Xylariaceae</taxon>
        <taxon>Xylaria</taxon>
    </lineage>
</organism>
<feature type="chain" id="PRO_5042919433" evidence="1">
    <location>
        <begin position="24"/>
        <end position="225"/>
    </location>
</feature>
<sequence>MKLSATTSSLLAAAIATTALAQAQCPIVWDDPRDNYGNPGYVNVDPYFGVSGRKIVLRPGCTYWRQNYPRDLPDETVGCLNEDGLVVPVSEENCAVFNWIPATGKLEDYPVSVLRTDKKNYICGTDYSLPNGDFGPDGRWTCQEDGWDYYDLVDGPEGDVPIYPAGYTGGVISTAIFTWWIQHPPNSTADAQAMQWRVPDNPYSNYTLKEGDGTFPVIMELVEEI</sequence>
<feature type="signal peptide" evidence="1">
    <location>
        <begin position="1"/>
        <end position="23"/>
    </location>
</feature>
<keyword evidence="3" id="KW-1185">Reference proteome</keyword>
<comment type="caution">
    <text evidence="2">The sequence shown here is derived from an EMBL/GenBank/DDBJ whole genome shotgun (WGS) entry which is preliminary data.</text>
</comment>